<dbReference type="InterPro" id="IPR007630">
    <property type="entry name" value="RNA_pol_sigma70_r4"/>
</dbReference>
<keyword evidence="10" id="KW-1185">Reference proteome</keyword>
<feature type="domain" description="RNA polymerase sigma-70 region 4" evidence="8">
    <location>
        <begin position="215"/>
        <end position="263"/>
    </location>
</feature>
<dbReference type="InterPro" id="IPR013324">
    <property type="entry name" value="RNA_pol_sigma_r3/r4-like"/>
</dbReference>
<dbReference type="SUPFAM" id="SSF88659">
    <property type="entry name" value="Sigma3 and sigma4 domains of RNA polymerase sigma factors"/>
    <property type="match status" value="2"/>
</dbReference>
<keyword evidence="1" id="KW-0805">Transcription regulation</keyword>
<reference evidence="9 10" key="1">
    <citation type="submission" date="2020-07" db="EMBL/GenBank/DDBJ databases">
        <title>Sequencing the genomes of 1000 actinobacteria strains.</title>
        <authorList>
            <person name="Klenk H.-P."/>
        </authorList>
    </citation>
    <scope>NUCLEOTIDE SEQUENCE [LARGE SCALE GENOMIC DNA]</scope>
    <source>
        <strain evidence="9 10">DSM 21350</strain>
    </source>
</reference>
<dbReference type="Pfam" id="PF04545">
    <property type="entry name" value="Sigma70_r4"/>
    <property type="match status" value="1"/>
</dbReference>
<evidence type="ECO:0000259" key="8">
    <source>
        <dbReference type="Pfam" id="PF04545"/>
    </source>
</evidence>
<evidence type="ECO:0000256" key="2">
    <source>
        <dbReference type="ARBA" id="ARBA00023082"/>
    </source>
</evidence>
<dbReference type="AlphaFoldDB" id="A0A7Y9E4B1"/>
<evidence type="ECO:0000256" key="1">
    <source>
        <dbReference type="ARBA" id="ARBA00023015"/>
    </source>
</evidence>
<dbReference type="InterPro" id="IPR007627">
    <property type="entry name" value="RNA_pol_sigma70_r2"/>
</dbReference>
<dbReference type="Pfam" id="PF04539">
    <property type="entry name" value="Sigma70_r3"/>
    <property type="match status" value="1"/>
</dbReference>
<evidence type="ECO:0000256" key="3">
    <source>
        <dbReference type="ARBA" id="ARBA00023125"/>
    </source>
</evidence>
<dbReference type="GO" id="GO:0006352">
    <property type="term" value="P:DNA-templated transcription initiation"/>
    <property type="evidence" value="ECO:0007669"/>
    <property type="project" value="InterPro"/>
</dbReference>
<dbReference type="GO" id="GO:0003677">
    <property type="term" value="F:DNA binding"/>
    <property type="evidence" value="ECO:0007669"/>
    <property type="project" value="UniProtKB-KW"/>
</dbReference>
<dbReference type="PANTHER" id="PTHR30385">
    <property type="entry name" value="SIGMA FACTOR F FLAGELLAR"/>
    <property type="match status" value="1"/>
</dbReference>
<comment type="caution">
    <text evidence="9">The sequence shown here is derived from an EMBL/GenBank/DDBJ whole genome shotgun (WGS) entry which is preliminary data.</text>
</comment>
<gene>
    <name evidence="9" type="ORF">BJZ21_001007</name>
</gene>
<name>A0A7Y9E4B1_9ACTN</name>
<dbReference type="Proteomes" id="UP000535511">
    <property type="component" value="Unassembled WGS sequence"/>
</dbReference>
<feature type="domain" description="RNA polymerase sigma-70 region 2" evidence="7">
    <location>
        <begin position="61"/>
        <end position="120"/>
    </location>
</feature>
<dbReference type="GO" id="GO:0016987">
    <property type="term" value="F:sigma factor activity"/>
    <property type="evidence" value="ECO:0007669"/>
    <property type="project" value="UniProtKB-KW"/>
</dbReference>
<dbReference type="RefSeq" id="WP_179662744.1">
    <property type="nucleotide sequence ID" value="NZ_JACCBG010000001.1"/>
</dbReference>
<evidence type="ECO:0000313" key="10">
    <source>
        <dbReference type="Proteomes" id="UP000535511"/>
    </source>
</evidence>
<dbReference type="CDD" id="cd06171">
    <property type="entry name" value="Sigma70_r4"/>
    <property type="match status" value="1"/>
</dbReference>
<dbReference type="EMBL" id="JACCBG010000001">
    <property type="protein sequence ID" value="NYD40924.1"/>
    <property type="molecule type" value="Genomic_DNA"/>
</dbReference>
<feature type="region of interest" description="Disordered" evidence="5">
    <location>
        <begin position="1"/>
        <end position="21"/>
    </location>
</feature>
<keyword evidence="2" id="KW-0731">Sigma factor</keyword>
<dbReference type="InterPro" id="IPR013325">
    <property type="entry name" value="RNA_pol_sigma_r2"/>
</dbReference>
<feature type="compositionally biased region" description="Low complexity" evidence="5">
    <location>
        <begin position="1"/>
        <end position="12"/>
    </location>
</feature>
<feature type="domain" description="RNA polymerase sigma-70 region 3" evidence="6">
    <location>
        <begin position="131"/>
        <end position="190"/>
    </location>
</feature>
<dbReference type="NCBIfam" id="TIGR02937">
    <property type="entry name" value="sigma70-ECF"/>
    <property type="match status" value="1"/>
</dbReference>
<evidence type="ECO:0000313" key="9">
    <source>
        <dbReference type="EMBL" id="NYD40924.1"/>
    </source>
</evidence>
<dbReference type="PRINTS" id="PR00046">
    <property type="entry name" value="SIGMA70FCT"/>
</dbReference>
<evidence type="ECO:0000256" key="5">
    <source>
        <dbReference type="SAM" id="MobiDB-lite"/>
    </source>
</evidence>
<dbReference type="SUPFAM" id="SSF88946">
    <property type="entry name" value="Sigma2 domain of RNA polymerase sigma factors"/>
    <property type="match status" value="1"/>
</dbReference>
<evidence type="ECO:0000256" key="4">
    <source>
        <dbReference type="ARBA" id="ARBA00023163"/>
    </source>
</evidence>
<dbReference type="PANTHER" id="PTHR30385:SF4">
    <property type="entry name" value="RNA POLYMERASE SIGMA-E FACTOR"/>
    <property type="match status" value="1"/>
</dbReference>
<dbReference type="InterPro" id="IPR007624">
    <property type="entry name" value="RNA_pol_sigma70_r3"/>
</dbReference>
<dbReference type="InterPro" id="IPR036388">
    <property type="entry name" value="WH-like_DNA-bd_sf"/>
</dbReference>
<dbReference type="Gene3D" id="1.10.10.10">
    <property type="entry name" value="Winged helix-like DNA-binding domain superfamily/Winged helix DNA-binding domain"/>
    <property type="match status" value="2"/>
</dbReference>
<accession>A0A7Y9E4B1</accession>
<keyword evidence="3" id="KW-0238">DNA-binding</keyword>
<dbReference type="InterPro" id="IPR000943">
    <property type="entry name" value="RNA_pol_sigma70"/>
</dbReference>
<keyword evidence="4" id="KW-0804">Transcription</keyword>
<organism evidence="9 10">
    <name type="scientific">Nocardioides panaciterrulae</name>
    <dbReference type="NCBI Taxonomy" id="661492"/>
    <lineage>
        <taxon>Bacteria</taxon>
        <taxon>Bacillati</taxon>
        <taxon>Actinomycetota</taxon>
        <taxon>Actinomycetes</taxon>
        <taxon>Propionibacteriales</taxon>
        <taxon>Nocardioidaceae</taxon>
        <taxon>Nocardioides</taxon>
    </lineage>
</organism>
<dbReference type="Gene3D" id="1.20.120.1810">
    <property type="match status" value="1"/>
</dbReference>
<dbReference type="Pfam" id="PF04542">
    <property type="entry name" value="Sigma70_r2"/>
    <property type="match status" value="1"/>
</dbReference>
<proteinExistence type="predicted"/>
<dbReference type="InterPro" id="IPR014284">
    <property type="entry name" value="RNA_pol_sigma-70_dom"/>
</dbReference>
<sequence>MGHVATSRSRTAVTDRRADARATRRAETARLLEDAALAASEQERASLLEDVIRLNMQVAGEIARRYHNRGVPSDDIDQVANLGLVKAAQGFDPAQGSDFLSFAVPTIRGEIRRYFRDFGWTIRPPRSIQELQSKITAAEGELFQSLGRSPRPTEIAEHLGVDLEQVLDSLGASGCFSPVSLDTPVAEGERGPVDRLGGLDPAFASAEARVALRSAMRGLTQRERRILEMRFFGGCTQAEIGAEVGVTQMQVSRLLSRLLTRMRRRLEDQVPAA</sequence>
<evidence type="ECO:0000259" key="7">
    <source>
        <dbReference type="Pfam" id="PF04542"/>
    </source>
</evidence>
<evidence type="ECO:0000259" key="6">
    <source>
        <dbReference type="Pfam" id="PF04539"/>
    </source>
</evidence>
<protein>
    <submittedName>
        <fullName evidence="9">RNA polymerase sigma-B factor</fullName>
    </submittedName>
</protein>